<organism evidence="11">
    <name type="scientific">hydrothermal vent metagenome</name>
    <dbReference type="NCBI Taxonomy" id="652676"/>
    <lineage>
        <taxon>unclassified sequences</taxon>
        <taxon>metagenomes</taxon>
        <taxon>ecological metagenomes</taxon>
    </lineage>
</organism>
<dbReference type="Gene3D" id="3.30.460.30">
    <property type="entry name" value="Glutamyl-tRNA reductase, N-terminal domain"/>
    <property type="match status" value="1"/>
</dbReference>
<dbReference type="PROSITE" id="PS00747">
    <property type="entry name" value="GLUTR"/>
    <property type="match status" value="1"/>
</dbReference>
<dbReference type="InterPro" id="IPR036343">
    <property type="entry name" value="GluRdtase_N_sf"/>
</dbReference>
<dbReference type="Pfam" id="PF00745">
    <property type="entry name" value="GlutR_dimer"/>
    <property type="match status" value="1"/>
</dbReference>
<evidence type="ECO:0000256" key="2">
    <source>
        <dbReference type="ARBA" id="ARBA00005916"/>
    </source>
</evidence>
<name>A0A3B0TBU4_9ZZZZ</name>
<dbReference type="InterPro" id="IPR006151">
    <property type="entry name" value="Shikm_DH/Glu-tRNA_Rdtase"/>
</dbReference>
<dbReference type="InterPro" id="IPR000343">
    <property type="entry name" value="4pyrrol_synth_GluRdtase"/>
</dbReference>
<evidence type="ECO:0000256" key="6">
    <source>
        <dbReference type="ARBA" id="ARBA00023244"/>
    </source>
</evidence>
<comment type="catalytic activity">
    <reaction evidence="7">
        <text>(S)-4-amino-5-oxopentanoate + tRNA(Glu) + NADP(+) = L-glutamyl-tRNA(Glu) + NADPH + H(+)</text>
        <dbReference type="Rhea" id="RHEA:12344"/>
        <dbReference type="Rhea" id="RHEA-COMP:9663"/>
        <dbReference type="Rhea" id="RHEA-COMP:9680"/>
        <dbReference type="ChEBI" id="CHEBI:15378"/>
        <dbReference type="ChEBI" id="CHEBI:57501"/>
        <dbReference type="ChEBI" id="CHEBI:57783"/>
        <dbReference type="ChEBI" id="CHEBI:58349"/>
        <dbReference type="ChEBI" id="CHEBI:78442"/>
        <dbReference type="ChEBI" id="CHEBI:78520"/>
        <dbReference type="EC" id="1.2.1.70"/>
    </reaction>
</comment>
<feature type="domain" description="Tetrapyrrole biosynthesis glutamyl-tRNA reductase dimerisation" evidence="8">
    <location>
        <begin position="281"/>
        <end position="367"/>
    </location>
</feature>
<evidence type="ECO:0000256" key="1">
    <source>
        <dbReference type="ARBA" id="ARBA00005059"/>
    </source>
</evidence>
<reference evidence="11" key="1">
    <citation type="submission" date="2018-06" db="EMBL/GenBank/DDBJ databases">
        <authorList>
            <person name="Zhirakovskaya E."/>
        </authorList>
    </citation>
    <scope>NUCLEOTIDE SEQUENCE</scope>
</reference>
<keyword evidence="5" id="KW-0560">Oxidoreductase</keyword>
<dbReference type="SUPFAM" id="SSF69075">
    <property type="entry name" value="Glutamyl tRNA-reductase dimerization domain"/>
    <property type="match status" value="1"/>
</dbReference>
<dbReference type="PANTHER" id="PTHR43013:SF1">
    <property type="entry name" value="GLUTAMYL-TRNA REDUCTASE"/>
    <property type="match status" value="1"/>
</dbReference>
<dbReference type="Pfam" id="PF01488">
    <property type="entry name" value="Shikimate_DH"/>
    <property type="match status" value="1"/>
</dbReference>
<dbReference type="PANTHER" id="PTHR43013">
    <property type="entry name" value="GLUTAMYL-TRNA REDUCTASE"/>
    <property type="match status" value="1"/>
</dbReference>
<evidence type="ECO:0000256" key="7">
    <source>
        <dbReference type="ARBA" id="ARBA00047464"/>
    </source>
</evidence>
<comment type="pathway">
    <text evidence="1">Porphyrin-containing compound metabolism; protoporphyrin-IX biosynthesis; 5-aminolevulinate from L-glutamyl-tRNA(Glu): step 1/2.</text>
</comment>
<evidence type="ECO:0000256" key="3">
    <source>
        <dbReference type="ARBA" id="ARBA00012970"/>
    </source>
</evidence>
<evidence type="ECO:0000259" key="10">
    <source>
        <dbReference type="Pfam" id="PF05201"/>
    </source>
</evidence>
<dbReference type="InterPro" id="IPR036291">
    <property type="entry name" value="NAD(P)-bd_dom_sf"/>
</dbReference>
<dbReference type="InterPro" id="IPR015896">
    <property type="entry name" value="4pyrrol_synth_GluRdtase_dimer"/>
</dbReference>
<dbReference type="EMBL" id="UOEK01000289">
    <property type="protein sequence ID" value="VAW04476.1"/>
    <property type="molecule type" value="Genomic_DNA"/>
</dbReference>
<proteinExistence type="inferred from homology"/>
<dbReference type="InterPro" id="IPR018214">
    <property type="entry name" value="GluRdtase_CS"/>
</dbReference>
<dbReference type="GO" id="GO:0019353">
    <property type="term" value="P:protoporphyrinogen IX biosynthetic process from glutamate"/>
    <property type="evidence" value="ECO:0007669"/>
    <property type="project" value="TreeGrafter"/>
</dbReference>
<feature type="domain" description="Quinate/shikimate 5-dehydrogenase/glutamyl-tRNA reductase" evidence="9">
    <location>
        <begin position="148"/>
        <end position="262"/>
    </location>
</feature>
<evidence type="ECO:0000256" key="5">
    <source>
        <dbReference type="ARBA" id="ARBA00023002"/>
    </source>
</evidence>
<dbReference type="GO" id="GO:0008883">
    <property type="term" value="F:glutamyl-tRNA reductase activity"/>
    <property type="evidence" value="ECO:0007669"/>
    <property type="project" value="UniProtKB-EC"/>
</dbReference>
<dbReference type="Gene3D" id="3.40.50.720">
    <property type="entry name" value="NAD(P)-binding Rossmann-like Domain"/>
    <property type="match status" value="1"/>
</dbReference>
<keyword evidence="6" id="KW-0627">Porphyrin biosynthesis</keyword>
<evidence type="ECO:0000259" key="8">
    <source>
        <dbReference type="Pfam" id="PF00745"/>
    </source>
</evidence>
<dbReference type="HAMAP" id="MF_00087">
    <property type="entry name" value="Glu_tRNA_reductase"/>
    <property type="match status" value="1"/>
</dbReference>
<gene>
    <name evidence="11" type="ORF">MNBD_ACTINO02-2134</name>
</gene>
<dbReference type="InterPro" id="IPR036453">
    <property type="entry name" value="GluRdtase_dimer_dom_sf"/>
</dbReference>
<dbReference type="EC" id="1.2.1.70" evidence="3"/>
<dbReference type="InterPro" id="IPR015895">
    <property type="entry name" value="4pyrrol_synth_GluRdtase_N"/>
</dbReference>
<feature type="domain" description="Glutamyl-tRNA reductase N-terminal" evidence="10">
    <location>
        <begin position="2"/>
        <end position="126"/>
    </location>
</feature>
<protein>
    <recommendedName>
        <fullName evidence="3">glutamyl-tRNA reductase</fullName>
        <ecNumber evidence="3">1.2.1.70</ecNumber>
    </recommendedName>
</protein>
<dbReference type="AlphaFoldDB" id="A0A3B0TBU4"/>
<dbReference type="GO" id="GO:0050661">
    <property type="term" value="F:NADP binding"/>
    <property type="evidence" value="ECO:0007669"/>
    <property type="project" value="InterPro"/>
</dbReference>
<dbReference type="Pfam" id="PF05201">
    <property type="entry name" value="GlutR_N"/>
    <property type="match status" value="1"/>
</dbReference>
<evidence type="ECO:0000256" key="4">
    <source>
        <dbReference type="ARBA" id="ARBA00022857"/>
    </source>
</evidence>
<sequence length="371" mass="39663">MAVSRDELLSAYRKLADTGEQAFILSTCLRFEVLVPGDDADLERVLKTLHGDWAGTATGLQRSDSEALRHMYRVASGVESPVIGEVEILAQVRESVGVAREVGALHGSFRSLVEGAIHAGRAAREELPESPHGSFAAIVAQLVGPHGEVAVFGAGTMARSVATALQFLPAPPSIAMYVRRPDELIIEGVLVRPMSDAAAALRSFPAVVSATSAQHRLFSVSEMREAISNRVKPLTLVDLAMPPDFEPGDVEGIRYVGIDELADRARRSPRSSAADHLISQAAVEAISRVRNHEKAGPVISAIMVEARRAVAEEVDRFAGRLSNPADRAVLEQLASTVSKRILHRPVSYLSSGEEGNEASDVIARAFGVTDA</sequence>
<dbReference type="SUPFAM" id="SSF69742">
    <property type="entry name" value="Glutamyl tRNA-reductase catalytic, N-terminal domain"/>
    <property type="match status" value="1"/>
</dbReference>
<comment type="similarity">
    <text evidence="2">Belongs to the glutamyl-tRNA reductase family.</text>
</comment>
<evidence type="ECO:0000259" key="9">
    <source>
        <dbReference type="Pfam" id="PF01488"/>
    </source>
</evidence>
<dbReference type="UniPathway" id="UPA00251">
    <property type="reaction ID" value="UER00316"/>
</dbReference>
<evidence type="ECO:0000313" key="11">
    <source>
        <dbReference type="EMBL" id="VAW04476.1"/>
    </source>
</evidence>
<keyword evidence="4" id="KW-0521">NADP</keyword>
<accession>A0A3B0TBU4</accession>
<dbReference type="SUPFAM" id="SSF51735">
    <property type="entry name" value="NAD(P)-binding Rossmann-fold domains"/>
    <property type="match status" value="1"/>
</dbReference>